<dbReference type="AlphaFoldDB" id="A0AAN9I3H7"/>
<gene>
    <name evidence="1" type="ORF">RJT34_29819</name>
</gene>
<dbReference type="EMBL" id="JAYKXN010000008">
    <property type="protein sequence ID" value="KAK7262255.1"/>
    <property type="molecule type" value="Genomic_DNA"/>
</dbReference>
<evidence type="ECO:0000313" key="1">
    <source>
        <dbReference type="EMBL" id="KAK7262255.1"/>
    </source>
</evidence>
<evidence type="ECO:0000313" key="2">
    <source>
        <dbReference type="Proteomes" id="UP001359559"/>
    </source>
</evidence>
<name>A0AAN9I3H7_CLITE</name>
<organism evidence="1 2">
    <name type="scientific">Clitoria ternatea</name>
    <name type="common">Butterfly pea</name>
    <dbReference type="NCBI Taxonomy" id="43366"/>
    <lineage>
        <taxon>Eukaryota</taxon>
        <taxon>Viridiplantae</taxon>
        <taxon>Streptophyta</taxon>
        <taxon>Embryophyta</taxon>
        <taxon>Tracheophyta</taxon>
        <taxon>Spermatophyta</taxon>
        <taxon>Magnoliopsida</taxon>
        <taxon>eudicotyledons</taxon>
        <taxon>Gunneridae</taxon>
        <taxon>Pentapetalae</taxon>
        <taxon>rosids</taxon>
        <taxon>fabids</taxon>
        <taxon>Fabales</taxon>
        <taxon>Fabaceae</taxon>
        <taxon>Papilionoideae</taxon>
        <taxon>50 kb inversion clade</taxon>
        <taxon>NPAAA clade</taxon>
        <taxon>indigoferoid/millettioid clade</taxon>
        <taxon>Phaseoleae</taxon>
        <taxon>Clitoria</taxon>
    </lineage>
</organism>
<reference evidence="1 2" key="1">
    <citation type="submission" date="2024-01" db="EMBL/GenBank/DDBJ databases">
        <title>The genomes of 5 underutilized Papilionoideae crops provide insights into root nodulation and disease resistance.</title>
        <authorList>
            <person name="Yuan L."/>
        </authorList>
    </citation>
    <scope>NUCLEOTIDE SEQUENCE [LARGE SCALE GENOMIC DNA]</scope>
    <source>
        <strain evidence="1">LY-2023</strain>
        <tissue evidence="1">Leaf</tissue>
    </source>
</reference>
<protein>
    <submittedName>
        <fullName evidence="1">Uncharacterized protein</fullName>
    </submittedName>
</protein>
<dbReference type="Proteomes" id="UP001359559">
    <property type="component" value="Unassembled WGS sequence"/>
</dbReference>
<accession>A0AAN9I3H7</accession>
<keyword evidence="2" id="KW-1185">Reference proteome</keyword>
<sequence>MPFLSYHYYTQTREVLHGCKPPPRLFSFAGASPPHFTVAPLRWALRNNIVSRAFGSVIASRTTQLPASLRISPSRPSSISFHIILDSFLFTAQSHRSKNSRLFLAVWNPLGGMSFASWHTVSFNSTCK</sequence>
<comment type="caution">
    <text evidence="1">The sequence shown here is derived from an EMBL/GenBank/DDBJ whole genome shotgun (WGS) entry which is preliminary data.</text>
</comment>
<proteinExistence type="predicted"/>